<name>A0A183PNI9_9TREM</name>
<gene>
    <name evidence="1" type="ORF">SMTD_LOCUS15927</name>
</gene>
<keyword evidence="2" id="KW-1185">Reference proteome</keyword>
<proteinExistence type="predicted"/>
<sequence>MTKEDDEDVNIVAHFLTFIGKEAYSLLKTWVMPEKPVSLPYATLKELLLDYVKYTNFECGKGGEFHKIFHQDIENSTKLLCYPNPMRTQRCVDNMVFLNDSHISDEIPCKSEEDMLSEHNYDRKPDVVLIDVDFSNDPSLSNDIHNKFEETNSEESNLDFLMMHLFLVGKLFNVKYEY</sequence>
<protein>
    <submittedName>
        <fullName evidence="1">Uncharacterized protein</fullName>
    </submittedName>
</protein>
<evidence type="ECO:0000313" key="2">
    <source>
        <dbReference type="Proteomes" id="UP000269396"/>
    </source>
</evidence>
<dbReference type="AlphaFoldDB" id="A0A183PNI9"/>
<dbReference type="EMBL" id="UZAL01036497">
    <property type="protein sequence ID" value="VDP69921.1"/>
    <property type="molecule type" value="Genomic_DNA"/>
</dbReference>
<evidence type="ECO:0000313" key="1">
    <source>
        <dbReference type="EMBL" id="VDP69921.1"/>
    </source>
</evidence>
<accession>A0A183PNI9</accession>
<organism evidence="1 2">
    <name type="scientific">Schistosoma mattheei</name>
    <dbReference type="NCBI Taxonomy" id="31246"/>
    <lineage>
        <taxon>Eukaryota</taxon>
        <taxon>Metazoa</taxon>
        <taxon>Spiralia</taxon>
        <taxon>Lophotrochozoa</taxon>
        <taxon>Platyhelminthes</taxon>
        <taxon>Trematoda</taxon>
        <taxon>Digenea</taxon>
        <taxon>Strigeidida</taxon>
        <taxon>Schistosomatoidea</taxon>
        <taxon>Schistosomatidae</taxon>
        <taxon>Schistosoma</taxon>
    </lineage>
</organism>
<dbReference type="Proteomes" id="UP000269396">
    <property type="component" value="Unassembled WGS sequence"/>
</dbReference>
<reference evidence="1 2" key="1">
    <citation type="submission" date="2018-11" db="EMBL/GenBank/DDBJ databases">
        <authorList>
            <consortium name="Pathogen Informatics"/>
        </authorList>
    </citation>
    <scope>NUCLEOTIDE SEQUENCE [LARGE SCALE GENOMIC DNA]</scope>
    <source>
        <strain>Denwood</strain>
        <strain evidence="2">Zambia</strain>
    </source>
</reference>